<dbReference type="InterPro" id="IPR007681">
    <property type="entry name" value="Mog1"/>
</dbReference>
<dbReference type="EMBL" id="JAEFCI010001653">
    <property type="protein sequence ID" value="KAG5462757.1"/>
    <property type="molecule type" value="Genomic_DNA"/>
</dbReference>
<keyword evidence="5" id="KW-1185">Reference proteome</keyword>
<protein>
    <recommendedName>
        <fullName evidence="6">Ran guanine nucleotide release factor</fullName>
    </recommendedName>
</protein>
<reference evidence="4 5" key="1">
    <citation type="journal article" name="Sci. Rep.">
        <title>Genome-scale phylogenetic analyses confirm Olpidium as the closest living zoosporic fungus to the non-flagellated, terrestrial fungi.</title>
        <authorList>
            <person name="Chang Y."/>
            <person name="Rochon D."/>
            <person name="Sekimoto S."/>
            <person name="Wang Y."/>
            <person name="Chovatia M."/>
            <person name="Sandor L."/>
            <person name="Salamov A."/>
            <person name="Grigoriev I.V."/>
            <person name="Stajich J.E."/>
            <person name="Spatafora J.W."/>
        </authorList>
    </citation>
    <scope>NUCLEOTIDE SEQUENCE [LARGE SCALE GENOMIC DNA]</scope>
    <source>
        <strain evidence="4">S191</strain>
    </source>
</reference>
<keyword evidence="3" id="KW-0653">Protein transport</keyword>
<dbReference type="PANTHER" id="PTHR15837">
    <property type="entry name" value="RAN GUANINE NUCLEOTIDE RELEASE FACTOR"/>
    <property type="match status" value="1"/>
</dbReference>
<dbReference type="PANTHER" id="PTHR15837:SF0">
    <property type="entry name" value="RAN GUANINE NUCLEOTIDE RELEASE FACTOR"/>
    <property type="match status" value="1"/>
</dbReference>
<dbReference type="AlphaFoldDB" id="A0A8H8DM03"/>
<dbReference type="InterPro" id="IPR016123">
    <property type="entry name" value="Mog1/PsbP_a/b/a-sand"/>
</dbReference>
<evidence type="ECO:0008006" key="6">
    <source>
        <dbReference type="Google" id="ProtNLM"/>
    </source>
</evidence>
<evidence type="ECO:0000256" key="1">
    <source>
        <dbReference type="ARBA" id="ARBA00010307"/>
    </source>
</evidence>
<gene>
    <name evidence="4" type="ORF">BJ554DRAFT_3667</name>
</gene>
<dbReference type="Proteomes" id="UP000673691">
    <property type="component" value="Unassembled WGS sequence"/>
</dbReference>
<proteinExistence type="inferred from homology"/>
<evidence type="ECO:0000313" key="5">
    <source>
        <dbReference type="Proteomes" id="UP000673691"/>
    </source>
</evidence>
<evidence type="ECO:0000256" key="3">
    <source>
        <dbReference type="ARBA" id="ARBA00022927"/>
    </source>
</evidence>
<dbReference type="OrthoDB" id="10255285at2759"/>
<accession>A0A8H8DM03</accession>
<dbReference type="Pfam" id="PF04603">
    <property type="entry name" value="Mog1"/>
    <property type="match status" value="1"/>
</dbReference>
<dbReference type="GO" id="GO:0005085">
    <property type="term" value="F:guanyl-nucleotide exchange factor activity"/>
    <property type="evidence" value="ECO:0007669"/>
    <property type="project" value="TreeGrafter"/>
</dbReference>
<dbReference type="SUPFAM" id="SSF55724">
    <property type="entry name" value="Mog1p/PsbP-like"/>
    <property type="match status" value="1"/>
</dbReference>
<dbReference type="GO" id="GO:0005634">
    <property type="term" value="C:nucleus"/>
    <property type="evidence" value="ECO:0007669"/>
    <property type="project" value="TreeGrafter"/>
</dbReference>
<comment type="caution">
    <text evidence="4">The sequence shown here is derived from an EMBL/GenBank/DDBJ whole genome shotgun (WGS) entry which is preliminary data.</text>
</comment>
<keyword evidence="2" id="KW-0813">Transport</keyword>
<dbReference type="GO" id="GO:0006606">
    <property type="term" value="P:protein import into nucleus"/>
    <property type="evidence" value="ECO:0007669"/>
    <property type="project" value="TreeGrafter"/>
</dbReference>
<comment type="similarity">
    <text evidence="1">Belongs to the MOG1 family.</text>
</comment>
<organism evidence="4 5">
    <name type="scientific">Olpidium bornovanus</name>
    <dbReference type="NCBI Taxonomy" id="278681"/>
    <lineage>
        <taxon>Eukaryota</taxon>
        <taxon>Fungi</taxon>
        <taxon>Fungi incertae sedis</taxon>
        <taxon>Olpidiomycota</taxon>
        <taxon>Olpidiomycotina</taxon>
        <taxon>Olpidiomycetes</taxon>
        <taxon>Olpidiales</taxon>
        <taxon>Olpidiaceae</taxon>
        <taxon>Olpidium</taxon>
    </lineage>
</organism>
<name>A0A8H8DM03_9FUNG</name>
<evidence type="ECO:0000256" key="2">
    <source>
        <dbReference type="ARBA" id="ARBA00022448"/>
    </source>
</evidence>
<dbReference type="GO" id="GO:0031267">
    <property type="term" value="F:small GTPase binding"/>
    <property type="evidence" value="ECO:0007669"/>
    <property type="project" value="TreeGrafter"/>
</dbReference>
<evidence type="ECO:0000313" key="4">
    <source>
        <dbReference type="EMBL" id="KAG5462757.1"/>
    </source>
</evidence>
<sequence>MRGGGGGFCWWVQRGKRVSLTVRSDLRQVPDNQEVFVARDGDDSIVFDILELCAEAGEEEAAAYHFADIADANASSERTVLGVRKLDTGPDTSAYILQGLQKVSKFGRERGLRGTEDVLLLTLVCARMPSVATDLVLSYNRPLASSSGGGGGGDPWSSSSAPAAAAVVDPRVLAAAEDVLRTAWENFQGLDWGLFGIHGSPAAETR</sequence>
<dbReference type="Gene3D" id="3.40.1000.10">
    <property type="entry name" value="Mog1/PsbP, alpha/beta/alpha sandwich"/>
    <property type="match status" value="1"/>
</dbReference>